<dbReference type="SUPFAM" id="SSF52540">
    <property type="entry name" value="P-loop containing nucleoside triphosphate hydrolases"/>
    <property type="match status" value="1"/>
</dbReference>
<dbReference type="AlphaFoldDB" id="A0A9W6B9U8"/>
<gene>
    <name evidence="2" type="primary">PLEST000591</name>
    <name evidence="2" type="ORF">PLESTB_000030100</name>
</gene>
<organism evidence="2 3">
    <name type="scientific">Pleodorina starrii</name>
    <dbReference type="NCBI Taxonomy" id="330485"/>
    <lineage>
        <taxon>Eukaryota</taxon>
        <taxon>Viridiplantae</taxon>
        <taxon>Chlorophyta</taxon>
        <taxon>core chlorophytes</taxon>
        <taxon>Chlorophyceae</taxon>
        <taxon>CS clade</taxon>
        <taxon>Chlamydomonadales</taxon>
        <taxon>Volvocaceae</taxon>
        <taxon>Pleodorina</taxon>
    </lineage>
</organism>
<comment type="caution">
    <text evidence="2">The sequence shown here is derived from an EMBL/GenBank/DDBJ whole genome shotgun (WGS) entry which is preliminary data.</text>
</comment>
<dbReference type="InterPro" id="IPR019341">
    <property type="entry name" value="Alpha/Gamma-adaptin-bd_p34"/>
</dbReference>
<feature type="region of interest" description="Disordered" evidence="1">
    <location>
        <begin position="190"/>
        <end position="279"/>
    </location>
</feature>
<keyword evidence="3" id="KW-1185">Reference proteome</keyword>
<protein>
    <submittedName>
        <fullName evidence="2">Uncharacterized protein</fullName>
    </submittedName>
</protein>
<dbReference type="OrthoDB" id="10261384at2759"/>
<evidence type="ECO:0000313" key="2">
    <source>
        <dbReference type="EMBL" id="GLC47828.1"/>
    </source>
</evidence>
<evidence type="ECO:0000256" key="1">
    <source>
        <dbReference type="SAM" id="MobiDB-lite"/>
    </source>
</evidence>
<sequence length="334" mass="35641">MSASGQDRMPLPRNPCVLVAGASQVGKSCLRQGITNAVDLFNESSISWTIQTKYYTAMVEVCEAKADAGAVIPQPEALVLVFSLEAPETLELAQSFSSQFDLDTVGVKLLCGTHADAFLMSSGTASSLETASQPEWFQQAADWSVMNGFEFIICCPAVSTIDKELSLDGDRQGVARVVEALHAHTWPNLHLLPQGQSRPANPATHGPDSEGTAACATGIDALPPALETQPGQSSDASNLKEREQAEQEQGQRQLAGEEQGVGAQAGQAEAQDSESASNERVLDGLERLMEEMKEHKARLATLPDEERRDQAAAIALRMLEVLGFDEEGSDSDGA</sequence>
<dbReference type="Proteomes" id="UP001165080">
    <property type="component" value="Unassembled WGS sequence"/>
</dbReference>
<proteinExistence type="predicted"/>
<dbReference type="PANTHER" id="PTHR14659">
    <property type="entry name" value="ALPHA- AND GAMMA-ADAPTIN-BINDING PROTEIN P34"/>
    <property type="match status" value="1"/>
</dbReference>
<dbReference type="InterPro" id="IPR027417">
    <property type="entry name" value="P-loop_NTPase"/>
</dbReference>
<dbReference type="PANTHER" id="PTHR14659:SF1">
    <property type="entry name" value="ALPHA- AND GAMMA-ADAPTIN-BINDING PROTEIN P34"/>
    <property type="match status" value="1"/>
</dbReference>
<dbReference type="EMBL" id="BRXU01000001">
    <property type="protein sequence ID" value="GLC47828.1"/>
    <property type="molecule type" value="Genomic_DNA"/>
</dbReference>
<evidence type="ECO:0000313" key="3">
    <source>
        <dbReference type="Proteomes" id="UP001165080"/>
    </source>
</evidence>
<name>A0A9W6B9U8_9CHLO</name>
<reference evidence="2 3" key="1">
    <citation type="journal article" date="2023" name="Commun. Biol.">
        <title>Reorganization of the ancestral sex-determining regions during the evolution of trioecy in Pleodorina starrii.</title>
        <authorList>
            <person name="Takahashi K."/>
            <person name="Suzuki S."/>
            <person name="Kawai-Toyooka H."/>
            <person name="Yamamoto K."/>
            <person name="Hamaji T."/>
            <person name="Ootsuki R."/>
            <person name="Yamaguchi H."/>
            <person name="Kawachi M."/>
            <person name="Higashiyama T."/>
            <person name="Nozaki H."/>
        </authorList>
    </citation>
    <scope>NUCLEOTIDE SEQUENCE [LARGE SCALE GENOMIC DNA]</scope>
    <source>
        <strain evidence="2 3">NIES-4479</strain>
    </source>
</reference>
<accession>A0A9W6B9U8</accession>
<dbReference type="Pfam" id="PF10199">
    <property type="entry name" value="Adaptin_binding"/>
    <property type="match status" value="1"/>
</dbReference>
<feature type="compositionally biased region" description="Low complexity" evidence="1">
    <location>
        <begin position="247"/>
        <end position="276"/>
    </location>
</feature>
<dbReference type="Gene3D" id="3.40.50.11960">
    <property type="match status" value="1"/>
</dbReference>